<feature type="transmembrane region" description="Helical" evidence="6">
    <location>
        <begin position="86"/>
        <end position="109"/>
    </location>
</feature>
<evidence type="ECO:0000256" key="5">
    <source>
        <dbReference type="ARBA" id="ARBA00023136"/>
    </source>
</evidence>
<evidence type="ECO:0000256" key="1">
    <source>
        <dbReference type="ARBA" id="ARBA00004651"/>
    </source>
</evidence>
<protein>
    <submittedName>
        <fullName evidence="7">MFS transporter</fullName>
    </submittedName>
</protein>
<keyword evidence="3 6" id="KW-0812">Transmembrane</keyword>
<feature type="transmembrane region" description="Helical" evidence="6">
    <location>
        <begin position="141"/>
        <end position="163"/>
    </location>
</feature>
<dbReference type="PANTHER" id="PTHR43124:SF3">
    <property type="entry name" value="CHLORAMPHENICOL EFFLUX PUMP RV0191"/>
    <property type="match status" value="1"/>
</dbReference>
<keyword evidence="2" id="KW-1003">Cell membrane</keyword>
<dbReference type="GO" id="GO:0022857">
    <property type="term" value="F:transmembrane transporter activity"/>
    <property type="evidence" value="ECO:0007669"/>
    <property type="project" value="InterPro"/>
</dbReference>
<evidence type="ECO:0000256" key="6">
    <source>
        <dbReference type="SAM" id="Phobius"/>
    </source>
</evidence>
<comment type="caution">
    <text evidence="7">The sequence shown here is derived from an EMBL/GenBank/DDBJ whole genome shotgun (WGS) entry which is preliminary data.</text>
</comment>
<sequence>MASMGVEAIPSRKKCSSAALRIRSIVDAREPMVAVYGRKMKRTFSLRSVSLVAVCAVMVAVDYGLIRLAFGLFLPDVARELGLSAAAAGVIAGGAAVSYCLAAAAAFATRGSAPRILLIGSVAAAALGGLGMAVATESTLFGASAIVGSAAAGAASPALVSIVDRNLSPRRATRAQGVVNAGTGIGVISAAALALLLLPDWRTAWVLSAGLAIVAGAAVIVLDRPAVSGEVRRAPRADRVWFLSHSIPVAAALALGAASAAVWNFGRTMMSDHGLEPQMSLVAWAALGLGAVVALVTAAPMSSLAPRTAWSIAAGAVAVGTAALMTLAGNAAGSAAACALFGWGYTASTNALIAWTTAIDSRLASAGTALLFIALVAGQAAGATLTGTIVESQGYIVALVAAAAIALVAGVIPRFRPGQLGHRPQPVSDDLS</sequence>
<feature type="transmembrane region" description="Helical" evidence="6">
    <location>
        <begin position="204"/>
        <end position="222"/>
    </location>
</feature>
<keyword evidence="4 6" id="KW-1133">Transmembrane helix</keyword>
<feature type="transmembrane region" description="Helical" evidence="6">
    <location>
        <begin position="395"/>
        <end position="415"/>
    </location>
</feature>
<feature type="transmembrane region" description="Helical" evidence="6">
    <location>
        <begin position="242"/>
        <end position="261"/>
    </location>
</feature>
<feature type="transmembrane region" description="Helical" evidence="6">
    <location>
        <begin position="116"/>
        <end position="135"/>
    </location>
</feature>
<feature type="transmembrane region" description="Helical" evidence="6">
    <location>
        <begin position="334"/>
        <end position="355"/>
    </location>
</feature>
<dbReference type="Pfam" id="PF07690">
    <property type="entry name" value="MFS_1"/>
    <property type="match status" value="1"/>
</dbReference>
<name>A0A506YCC4_9MICO</name>
<dbReference type="OrthoDB" id="2957247at2"/>
<feature type="transmembrane region" description="Helical" evidence="6">
    <location>
        <begin position="367"/>
        <end position="389"/>
    </location>
</feature>
<dbReference type="Proteomes" id="UP000316252">
    <property type="component" value="Unassembled WGS sequence"/>
</dbReference>
<dbReference type="Gene3D" id="1.20.1250.20">
    <property type="entry name" value="MFS general substrate transporter like domains"/>
    <property type="match status" value="1"/>
</dbReference>
<gene>
    <name evidence="7" type="ORF">FJ657_05540</name>
</gene>
<dbReference type="InterPro" id="IPR050189">
    <property type="entry name" value="MFS_Efflux_Transporters"/>
</dbReference>
<dbReference type="SUPFAM" id="SSF103473">
    <property type="entry name" value="MFS general substrate transporter"/>
    <property type="match status" value="1"/>
</dbReference>
<dbReference type="AlphaFoldDB" id="A0A506YCC4"/>
<evidence type="ECO:0000313" key="8">
    <source>
        <dbReference type="Proteomes" id="UP000316252"/>
    </source>
</evidence>
<organism evidence="7 8">
    <name type="scientific">Schumannella soli</name>
    <dbReference type="NCBI Taxonomy" id="2590779"/>
    <lineage>
        <taxon>Bacteria</taxon>
        <taxon>Bacillati</taxon>
        <taxon>Actinomycetota</taxon>
        <taxon>Actinomycetes</taxon>
        <taxon>Micrococcales</taxon>
        <taxon>Microbacteriaceae</taxon>
        <taxon>Schumannella</taxon>
    </lineage>
</organism>
<feature type="transmembrane region" description="Helical" evidence="6">
    <location>
        <begin position="175"/>
        <end position="198"/>
    </location>
</feature>
<reference evidence="7 8" key="1">
    <citation type="submission" date="2019-06" db="EMBL/GenBank/DDBJ databases">
        <authorList>
            <person name="Li F."/>
        </authorList>
    </citation>
    <scope>NUCLEOTIDE SEQUENCE [LARGE SCALE GENOMIC DNA]</scope>
    <source>
        <strain evidence="7 8">10F1D-1</strain>
    </source>
</reference>
<proteinExistence type="predicted"/>
<dbReference type="GO" id="GO:0005886">
    <property type="term" value="C:plasma membrane"/>
    <property type="evidence" value="ECO:0007669"/>
    <property type="project" value="UniProtKB-SubCell"/>
</dbReference>
<feature type="transmembrane region" description="Helical" evidence="6">
    <location>
        <begin position="308"/>
        <end position="328"/>
    </location>
</feature>
<dbReference type="InterPro" id="IPR011701">
    <property type="entry name" value="MFS"/>
</dbReference>
<dbReference type="InterPro" id="IPR036259">
    <property type="entry name" value="MFS_trans_sf"/>
</dbReference>
<dbReference type="PANTHER" id="PTHR43124">
    <property type="entry name" value="PURINE EFFLUX PUMP PBUE"/>
    <property type="match status" value="1"/>
</dbReference>
<evidence type="ECO:0000256" key="3">
    <source>
        <dbReference type="ARBA" id="ARBA00022692"/>
    </source>
</evidence>
<keyword evidence="5 6" id="KW-0472">Membrane</keyword>
<feature type="transmembrane region" description="Helical" evidence="6">
    <location>
        <begin position="48"/>
        <end position="74"/>
    </location>
</feature>
<comment type="subcellular location">
    <subcellularLocation>
        <location evidence="1">Cell membrane</location>
        <topology evidence="1">Multi-pass membrane protein</topology>
    </subcellularLocation>
</comment>
<dbReference type="EMBL" id="VHQG01000001">
    <property type="protein sequence ID" value="TPW78089.1"/>
    <property type="molecule type" value="Genomic_DNA"/>
</dbReference>
<accession>A0A506YCC4</accession>
<evidence type="ECO:0000256" key="4">
    <source>
        <dbReference type="ARBA" id="ARBA00022989"/>
    </source>
</evidence>
<keyword evidence="8" id="KW-1185">Reference proteome</keyword>
<evidence type="ECO:0000313" key="7">
    <source>
        <dbReference type="EMBL" id="TPW78089.1"/>
    </source>
</evidence>
<evidence type="ECO:0000256" key="2">
    <source>
        <dbReference type="ARBA" id="ARBA00022475"/>
    </source>
</evidence>
<feature type="transmembrane region" description="Helical" evidence="6">
    <location>
        <begin position="281"/>
        <end position="301"/>
    </location>
</feature>